<evidence type="ECO:0000259" key="2">
    <source>
        <dbReference type="Pfam" id="PF13411"/>
    </source>
</evidence>
<feature type="domain" description="HTH merR-type" evidence="2">
    <location>
        <begin position="3"/>
        <end position="72"/>
    </location>
</feature>
<dbReference type="Gene3D" id="3.90.1570.30">
    <property type="match status" value="1"/>
</dbReference>
<evidence type="ECO:0000259" key="1">
    <source>
        <dbReference type="Pfam" id="PF04313"/>
    </source>
</evidence>
<comment type="caution">
    <text evidence="3">The sequence shown here is derived from an EMBL/GenBank/DDBJ whole genome shotgun (WGS) entry which is preliminary data.</text>
</comment>
<dbReference type="RefSeq" id="WP_194020276.1">
    <property type="nucleotide sequence ID" value="NZ_JADEVV010000038.1"/>
</dbReference>
<dbReference type="Gene3D" id="1.10.1660.10">
    <property type="match status" value="1"/>
</dbReference>
<dbReference type="InterPro" id="IPR009061">
    <property type="entry name" value="DNA-bd_dom_put_sf"/>
</dbReference>
<evidence type="ECO:0000313" key="3">
    <source>
        <dbReference type="EMBL" id="MBE9254750.1"/>
    </source>
</evidence>
<feature type="domain" description="Restriction endonuclease type I HsdR N-terminal" evidence="1">
    <location>
        <begin position="198"/>
        <end position="274"/>
    </location>
</feature>
<evidence type="ECO:0000313" key="4">
    <source>
        <dbReference type="Proteomes" id="UP000658720"/>
    </source>
</evidence>
<gene>
    <name evidence="3" type="ORF">IQ217_13075</name>
</gene>
<sequence length="299" mass="34060">MFFTSHQAAEITGCTLRQLQYWREKRVVSPTVDATGRGRTVYYNQVDLCELMVMKHLLGTGLEYTQAVEVLNLLREKEPGFADMAVESRYIVTRNPEDKALILECFDLDAVQMAMYAGQLVVPLWLDQIHLKLSRKLRDMSGTEMPDINHPPQRAEDEARKHIDQHLSSVGWEIVSMKLGIRMDRRSAHAVREYPLATGRADYALFVNDLLLGIVEAKHLSSSSFNPHSALEQAKRYSKGAFDGVGNWRGYRVPFLYSSNGELIYFLDMREDTNIACQLQLFHTPQALFELLGQDTADS</sequence>
<dbReference type="SUPFAM" id="SSF46955">
    <property type="entry name" value="Putative DNA-binding domain"/>
    <property type="match status" value="1"/>
</dbReference>
<dbReference type="Pfam" id="PF04313">
    <property type="entry name" value="HSDR_N"/>
    <property type="match status" value="1"/>
</dbReference>
<dbReference type="InterPro" id="IPR007409">
    <property type="entry name" value="Restrct_endonuc_type1_HsdR_N"/>
</dbReference>
<dbReference type="InterPro" id="IPR000551">
    <property type="entry name" value="MerR-type_HTH_dom"/>
</dbReference>
<dbReference type="Proteomes" id="UP000658720">
    <property type="component" value="Unassembled WGS sequence"/>
</dbReference>
<organism evidence="3 4">
    <name type="scientific">Synechocystis salina LEGE 00031</name>
    <dbReference type="NCBI Taxonomy" id="1828736"/>
    <lineage>
        <taxon>Bacteria</taxon>
        <taxon>Bacillati</taxon>
        <taxon>Cyanobacteriota</taxon>
        <taxon>Cyanophyceae</taxon>
        <taxon>Synechococcales</taxon>
        <taxon>Merismopediaceae</taxon>
        <taxon>Synechocystis</taxon>
    </lineage>
</organism>
<keyword evidence="4" id="KW-1185">Reference proteome</keyword>
<reference evidence="3 4" key="1">
    <citation type="submission" date="2020-10" db="EMBL/GenBank/DDBJ databases">
        <authorList>
            <person name="Castelo-Branco R."/>
            <person name="Eusebio N."/>
            <person name="Adriana R."/>
            <person name="Vieira A."/>
            <person name="Brugerolle De Fraissinette N."/>
            <person name="Rezende De Castro R."/>
            <person name="Schneider M.P."/>
            <person name="Vasconcelos V."/>
            <person name="Leao P.N."/>
        </authorList>
    </citation>
    <scope>NUCLEOTIDE SEQUENCE [LARGE SCALE GENOMIC DNA]</scope>
    <source>
        <strain evidence="3 4">LEGE 00031</strain>
    </source>
</reference>
<dbReference type="Pfam" id="PF13411">
    <property type="entry name" value="MerR_1"/>
    <property type="match status" value="1"/>
</dbReference>
<accession>A0ABR9VTR5</accession>
<name>A0ABR9VTR5_9SYNC</name>
<dbReference type="EMBL" id="JADEVV010000038">
    <property type="protein sequence ID" value="MBE9254750.1"/>
    <property type="molecule type" value="Genomic_DNA"/>
</dbReference>
<protein>
    <submittedName>
        <fullName evidence="3">MerR family transcriptional regulator</fullName>
    </submittedName>
</protein>
<proteinExistence type="predicted"/>